<evidence type="ECO:0008006" key="3">
    <source>
        <dbReference type="Google" id="ProtNLM"/>
    </source>
</evidence>
<reference evidence="1 2" key="1">
    <citation type="submission" date="2022-05" db="EMBL/GenBank/DDBJ databases">
        <authorList>
            <consortium name="Genoscope - CEA"/>
            <person name="William W."/>
        </authorList>
    </citation>
    <scope>NUCLEOTIDE SEQUENCE [LARGE SCALE GENOMIC DNA]</scope>
</reference>
<accession>A0ABN8Q0C0</accession>
<dbReference type="EMBL" id="CALNXK010000099">
    <property type="protein sequence ID" value="CAH3154595.1"/>
    <property type="molecule type" value="Genomic_DNA"/>
</dbReference>
<protein>
    <recommendedName>
        <fullName evidence="3">Reverse transcriptase domain-containing protein</fullName>
    </recommendedName>
</protein>
<dbReference type="PANTHER" id="PTHR35450">
    <property type="entry name" value="REVERSE TRANSCRIPTASE DOMAIN-CONTAINING PROTEIN"/>
    <property type="match status" value="1"/>
</dbReference>
<feature type="non-terminal residue" evidence="1">
    <location>
        <position position="338"/>
    </location>
</feature>
<evidence type="ECO:0000313" key="1">
    <source>
        <dbReference type="EMBL" id="CAH3154595.1"/>
    </source>
</evidence>
<keyword evidence="2" id="KW-1185">Reference proteome</keyword>
<name>A0ABN8Q0C0_9CNID</name>
<sequence>MDDLETYAKNDDEQTGLLKTIKSFSDDIDMEFATFKKGRLADSSNIELDVNTFIQDLQQEGTYKYLGVSEGDGVQHSQMKQKIRKEYYCRMRMVLKSELNSANKLEAINTSAVPVVTYSFNIINWTLQELAKLDTKTRKFLTTYKIHHPKSDVGRLYLPRTEGGRGLIQLELSYKSTTNGLDKCLQETQDTLLHFVKDHDDRKSLYRELGVPAIPPAEDEANTTYARRTKAMAKHQGRQQLRSKWESKALHGKYPQRVKQADVDQDKTHRWLKAAGLKAEIEGFIIAAQDQSLATSCWYQHNILKKPDVDPKCRLCGRFDHTIDHLVSGCPELAKTEY</sequence>
<proteinExistence type="predicted"/>
<comment type="caution">
    <text evidence="1">The sequence shown here is derived from an EMBL/GenBank/DDBJ whole genome shotgun (WGS) entry which is preliminary data.</text>
</comment>
<dbReference type="Proteomes" id="UP001159405">
    <property type="component" value="Unassembled WGS sequence"/>
</dbReference>
<dbReference type="PANTHER" id="PTHR35450:SF2">
    <property type="entry name" value="REVERSE TRANSCRIPTASE DOMAIN-CONTAINING PROTEIN"/>
    <property type="match status" value="1"/>
</dbReference>
<evidence type="ECO:0000313" key="2">
    <source>
        <dbReference type="Proteomes" id="UP001159405"/>
    </source>
</evidence>
<organism evidence="1 2">
    <name type="scientific">Porites lobata</name>
    <dbReference type="NCBI Taxonomy" id="104759"/>
    <lineage>
        <taxon>Eukaryota</taxon>
        <taxon>Metazoa</taxon>
        <taxon>Cnidaria</taxon>
        <taxon>Anthozoa</taxon>
        <taxon>Hexacorallia</taxon>
        <taxon>Scleractinia</taxon>
        <taxon>Fungiina</taxon>
        <taxon>Poritidae</taxon>
        <taxon>Porites</taxon>
    </lineage>
</organism>
<gene>
    <name evidence="1" type="ORF">PLOB_00050085</name>
</gene>